<evidence type="ECO:0000313" key="2">
    <source>
        <dbReference type="Proteomes" id="UP001054837"/>
    </source>
</evidence>
<gene>
    <name evidence="1" type="ORF">CDAR_296371</name>
</gene>
<sequence>MELRSVQSNISRETIFLQSKHISTNLANWNPLICTIPHVFPRRDSQQNASGCSRFIEVAAPTSGEKALSFLEEEEDMDDRVGR</sequence>
<comment type="caution">
    <text evidence="1">The sequence shown here is derived from an EMBL/GenBank/DDBJ whole genome shotgun (WGS) entry which is preliminary data.</text>
</comment>
<dbReference type="EMBL" id="BPLQ01003042">
    <property type="protein sequence ID" value="GIX97467.1"/>
    <property type="molecule type" value="Genomic_DNA"/>
</dbReference>
<dbReference type="AlphaFoldDB" id="A0AAV4PQI8"/>
<accession>A0AAV4PQI8</accession>
<protein>
    <submittedName>
        <fullName evidence="1">Uncharacterized protein</fullName>
    </submittedName>
</protein>
<name>A0AAV4PQI8_9ARAC</name>
<dbReference type="Proteomes" id="UP001054837">
    <property type="component" value="Unassembled WGS sequence"/>
</dbReference>
<reference evidence="1 2" key="1">
    <citation type="submission" date="2021-06" db="EMBL/GenBank/DDBJ databases">
        <title>Caerostris darwini draft genome.</title>
        <authorList>
            <person name="Kono N."/>
            <person name="Arakawa K."/>
        </authorList>
    </citation>
    <scope>NUCLEOTIDE SEQUENCE [LARGE SCALE GENOMIC DNA]</scope>
</reference>
<keyword evidence="2" id="KW-1185">Reference proteome</keyword>
<proteinExistence type="predicted"/>
<evidence type="ECO:0000313" key="1">
    <source>
        <dbReference type="EMBL" id="GIX97467.1"/>
    </source>
</evidence>
<organism evidence="1 2">
    <name type="scientific">Caerostris darwini</name>
    <dbReference type="NCBI Taxonomy" id="1538125"/>
    <lineage>
        <taxon>Eukaryota</taxon>
        <taxon>Metazoa</taxon>
        <taxon>Ecdysozoa</taxon>
        <taxon>Arthropoda</taxon>
        <taxon>Chelicerata</taxon>
        <taxon>Arachnida</taxon>
        <taxon>Araneae</taxon>
        <taxon>Araneomorphae</taxon>
        <taxon>Entelegynae</taxon>
        <taxon>Araneoidea</taxon>
        <taxon>Araneidae</taxon>
        <taxon>Caerostris</taxon>
    </lineage>
</organism>